<feature type="coiled-coil region" evidence="1">
    <location>
        <begin position="142"/>
        <end position="189"/>
    </location>
</feature>
<name>A0A9W7GJB5_9STRA</name>
<dbReference type="EMBL" id="BRYA01000310">
    <property type="protein sequence ID" value="GMI46732.1"/>
    <property type="molecule type" value="Genomic_DNA"/>
</dbReference>
<organism evidence="3 4">
    <name type="scientific">Triparma columacea</name>
    <dbReference type="NCBI Taxonomy" id="722753"/>
    <lineage>
        <taxon>Eukaryota</taxon>
        <taxon>Sar</taxon>
        <taxon>Stramenopiles</taxon>
        <taxon>Ochrophyta</taxon>
        <taxon>Bolidophyceae</taxon>
        <taxon>Parmales</taxon>
        <taxon>Triparmaceae</taxon>
        <taxon>Triparma</taxon>
    </lineage>
</organism>
<reference evidence="4" key="1">
    <citation type="journal article" date="2023" name="Commun. Biol.">
        <title>Genome analysis of Parmales, the sister group of diatoms, reveals the evolutionary specialization of diatoms from phago-mixotrophs to photoautotrophs.</title>
        <authorList>
            <person name="Ban H."/>
            <person name="Sato S."/>
            <person name="Yoshikawa S."/>
            <person name="Yamada K."/>
            <person name="Nakamura Y."/>
            <person name="Ichinomiya M."/>
            <person name="Sato N."/>
            <person name="Blanc-Mathieu R."/>
            <person name="Endo H."/>
            <person name="Kuwata A."/>
            <person name="Ogata H."/>
        </authorList>
    </citation>
    <scope>NUCLEOTIDE SEQUENCE [LARGE SCALE GENOMIC DNA]</scope>
</reference>
<sequence>MSYQNPATSYILDEEIIRSEIARREMSEAEATLEKQEISWQLSLNNTQGYTQQHKGRRGGGGEPLRRSDGTIVANLRTFKRTANPNLPMSLEEDDAIDQGHHQVESPGKFSPAPVAEFDDDQRETPPRHVLFSHKYDSPEELESLAMRRRKQSELKEVLERQIAEKRERKAREKRMRELEEAKEFEEEKRLTHHAGLSPGIASLQERAKEPLDADELSFDFEAPSASPYSALKNSDGMDSLENLLDSPIHATVRSSSEDLGDDTEANEAYLTSHKEEREILLRTIKDQDKEMESLLSKLQGLKEGRQLFVDTMVPESSPGQVDRKSGMLYSPVKKRSTGGAGAALAPTAPAAPLPDFTTPELSSSSEYVPVGGSLSTFYQHSLSHKNQKNVISSNILQSSFGLTAFEKTYSQNQYETRKEEALESFLQAFTEGTWR</sequence>
<dbReference type="Proteomes" id="UP001165065">
    <property type="component" value="Unassembled WGS sequence"/>
</dbReference>
<keyword evidence="1" id="KW-0175">Coiled coil</keyword>
<evidence type="ECO:0000256" key="2">
    <source>
        <dbReference type="SAM" id="MobiDB-lite"/>
    </source>
</evidence>
<evidence type="ECO:0000256" key="1">
    <source>
        <dbReference type="SAM" id="Coils"/>
    </source>
</evidence>
<comment type="caution">
    <text evidence="3">The sequence shown here is derived from an EMBL/GenBank/DDBJ whole genome shotgun (WGS) entry which is preliminary data.</text>
</comment>
<feature type="region of interest" description="Disordered" evidence="2">
    <location>
        <begin position="48"/>
        <end position="69"/>
    </location>
</feature>
<accession>A0A9W7GJB5</accession>
<evidence type="ECO:0000313" key="4">
    <source>
        <dbReference type="Proteomes" id="UP001165065"/>
    </source>
</evidence>
<proteinExistence type="predicted"/>
<dbReference type="OrthoDB" id="200208at2759"/>
<evidence type="ECO:0000313" key="3">
    <source>
        <dbReference type="EMBL" id="GMI46732.1"/>
    </source>
</evidence>
<feature type="coiled-coil region" evidence="1">
    <location>
        <begin position="12"/>
        <end position="39"/>
    </location>
</feature>
<gene>
    <name evidence="3" type="ORF">TrCOL_g1678</name>
</gene>
<protein>
    <submittedName>
        <fullName evidence="3">Uncharacterized protein</fullName>
    </submittedName>
</protein>
<keyword evidence="4" id="KW-1185">Reference proteome</keyword>
<feature type="coiled-coil region" evidence="1">
    <location>
        <begin position="271"/>
        <end position="305"/>
    </location>
</feature>
<dbReference type="AlphaFoldDB" id="A0A9W7GJB5"/>